<comment type="caution">
    <text evidence="8">The sequence shown here is derived from an EMBL/GenBank/DDBJ whole genome shotgun (WGS) entry which is preliminary data.</text>
</comment>
<dbReference type="PANTHER" id="PTHR47067">
    <property type="entry name" value="TPX2 (TARGETING PROTEIN FOR XKLP2) PROTEIN FAMILY-RELATED"/>
    <property type="match status" value="1"/>
</dbReference>
<dbReference type="EMBL" id="BQNB010020585">
    <property type="protein sequence ID" value="GJT97498.1"/>
    <property type="molecule type" value="Genomic_DNA"/>
</dbReference>
<evidence type="ECO:0000256" key="3">
    <source>
        <dbReference type="ARBA" id="ARBA00022490"/>
    </source>
</evidence>
<evidence type="ECO:0000256" key="5">
    <source>
        <dbReference type="ARBA" id="ARBA00023212"/>
    </source>
</evidence>
<dbReference type="Proteomes" id="UP001151760">
    <property type="component" value="Unassembled WGS sequence"/>
</dbReference>
<reference evidence="8" key="1">
    <citation type="journal article" date="2022" name="Int. J. Mol. Sci.">
        <title>Draft Genome of Tanacetum Coccineum: Genomic Comparison of Closely Related Tanacetum-Family Plants.</title>
        <authorList>
            <person name="Yamashiro T."/>
            <person name="Shiraishi A."/>
            <person name="Nakayama K."/>
            <person name="Satake H."/>
        </authorList>
    </citation>
    <scope>NUCLEOTIDE SEQUENCE</scope>
</reference>
<organism evidence="8 9">
    <name type="scientific">Tanacetum coccineum</name>
    <dbReference type="NCBI Taxonomy" id="301880"/>
    <lineage>
        <taxon>Eukaryota</taxon>
        <taxon>Viridiplantae</taxon>
        <taxon>Streptophyta</taxon>
        <taxon>Embryophyta</taxon>
        <taxon>Tracheophyta</taxon>
        <taxon>Spermatophyta</taxon>
        <taxon>Magnoliopsida</taxon>
        <taxon>eudicotyledons</taxon>
        <taxon>Gunneridae</taxon>
        <taxon>Pentapetalae</taxon>
        <taxon>asterids</taxon>
        <taxon>campanulids</taxon>
        <taxon>Asterales</taxon>
        <taxon>Asteraceae</taxon>
        <taxon>Asteroideae</taxon>
        <taxon>Anthemideae</taxon>
        <taxon>Anthemidinae</taxon>
        <taxon>Tanacetum</taxon>
    </lineage>
</organism>
<name>A0ABQ5IBM5_9ASTR</name>
<comment type="subcellular location">
    <subcellularLocation>
        <location evidence="1">Cytoplasm</location>
        <location evidence="1">Cytoskeleton</location>
    </subcellularLocation>
</comment>
<evidence type="ECO:0000256" key="6">
    <source>
        <dbReference type="SAM" id="MobiDB-lite"/>
    </source>
</evidence>
<protein>
    <recommendedName>
        <fullName evidence="7">TPX2 C-terminal domain-containing protein</fullName>
    </recommendedName>
</protein>
<dbReference type="InterPro" id="IPR027329">
    <property type="entry name" value="TPX2_C"/>
</dbReference>
<keyword evidence="5" id="KW-0206">Cytoskeleton</keyword>
<feature type="region of interest" description="Disordered" evidence="6">
    <location>
        <begin position="137"/>
        <end position="168"/>
    </location>
</feature>
<evidence type="ECO:0000256" key="4">
    <source>
        <dbReference type="ARBA" id="ARBA00022701"/>
    </source>
</evidence>
<comment type="similarity">
    <text evidence="2">Belongs to the TPX2 family.</text>
</comment>
<evidence type="ECO:0000313" key="8">
    <source>
        <dbReference type="EMBL" id="GJT97498.1"/>
    </source>
</evidence>
<keyword evidence="3" id="KW-0963">Cytoplasm</keyword>
<feature type="compositionally biased region" description="Polar residues" evidence="6">
    <location>
        <begin position="152"/>
        <end position="168"/>
    </location>
</feature>
<feature type="domain" description="TPX2 C-terminal" evidence="7">
    <location>
        <begin position="93"/>
        <end position="128"/>
    </location>
</feature>
<evidence type="ECO:0000256" key="1">
    <source>
        <dbReference type="ARBA" id="ARBA00004245"/>
    </source>
</evidence>
<sequence length="271" mass="31247">MTMARDTYRKTPLRLRNVPATPAMRKQYRIPLSPANYASMHPRKENMLTSITKNKLQSPTRPSPFTFRTEERAARRKQARVHIWFFDLGLLLKLQEKAKTELRRLRQSFCFKARPLPSFHNEREIPKSPLKKVTNAINKKPMATPSKGANGVNKTSETPSVKRSSKSLSAYKNKLQSPTIPSLFTFRTEEQRKGPLEENRQDLTFWFFDLGLLLKLQNLQANLKSLTPARKPPISISQPSSVKKSSRRLWKIDPADHPLSKYAALIEQQKV</sequence>
<evidence type="ECO:0000259" key="7">
    <source>
        <dbReference type="Pfam" id="PF06886"/>
    </source>
</evidence>
<proteinExistence type="inferred from homology"/>
<dbReference type="PANTHER" id="PTHR47067:SF7">
    <property type="entry name" value="TPX2 (TARGETING PROTEIN FOR XKLP2) PROTEIN FAMILY"/>
    <property type="match status" value="1"/>
</dbReference>
<accession>A0ABQ5IBM5</accession>
<evidence type="ECO:0000313" key="9">
    <source>
        <dbReference type="Proteomes" id="UP001151760"/>
    </source>
</evidence>
<gene>
    <name evidence="8" type="ORF">Tco_1093016</name>
</gene>
<reference evidence="8" key="2">
    <citation type="submission" date="2022-01" db="EMBL/GenBank/DDBJ databases">
        <authorList>
            <person name="Yamashiro T."/>
            <person name="Shiraishi A."/>
            <person name="Satake H."/>
            <person name="Nakayama K."/>
        </authorList>
    </citation>
    <scope>NUCLEOTIDE SEQUENCE</scope>
</reference>
<keyword evidence="4" id="KW-0493">Microtubule</keyword>
<dbReference type="Pfam" id="PF06886">
    <property type="entry name" value="TPX2"/>
    <property type="match status" value="1"/>
</dbReference>
<evidence type="ECO:0000256" key="2">
    <source>
        <dbReference type="ARBA" id="ARBA00005885"/>
    </source>
</evidence>
<dbReference type="InterPro" id="IPR044216">
    <property type="entry name" value="WDL7"/>
</dbReference>
<keyword evidence="9" id="KW-1185">Reference proteome</keyword>